<evidence type="ECO:0000313" key="2">
    <source>
        <dbReference type="Proteomes" id="UP000707356"/>
    </source>
</evidence>
<protein>
    <submittedName>
        <fullName evidence="1">Glycosyltransferase</fullName>
        <ecNumber evidence="1">2.4.-.-</ecNumber>
    </submittedName>
</protein>
<reference evidence="1" key="2">
    <citation type="journal article" date="2022" name="Microbiol. Resour. Announc.">
        <title>Metagenome Sequencing to Explore Phylogenomics of Terrestrial Cyanobacteria.</title>
        <authorList>
            <person name="Ward R.D."/>
            <person name="Stajich J.E."/>
            <person name="Johansen J.R."/>
            <person name="Huntemann M."/>
            <person name="Clum A."/>
            <person name="Foster B."/>
            <person name="Foster B."/>
            <person name="Roux S."/>
            <person name="Palaniappan K."/>
            <person name="Varghese N."/>
            <person name="Mukherjee S."/>
            <person name="Reddy T.B.K."/>
            <person name="Daum C."/>
            <person name="Copeland A."/>
            <person name="Chen I.A."/>
            <person name="Ivanova N.N."/>
            <person name="Kyrpides N.C."/>
            <person name="Shapiro N."/>
            <person name="Eloe-Fadrosh E.A."/>
            <person name="Pietrasiak N."/>
        </authorList>
    </citation>
    <scope>NUCLEOTIDE SEQUENCE</scope>
    <source>
        <strain evidence="1">GSE-TBD4-15B</strain>
    </source>
</reference>
<evidence type="ECO:0000313" key="1">
    <source>
        <dbReference type="EMBL" id="MBW4467563.1"/>
    </source>
</evidence>
<proteinExistence type="predicted"/>
<organism evidence="1 2">
    <name type="scientific">Pegethrix bostrychoides GSE-TBD4-15B</name>
    <dbReference type="NCBI Taxonomy" id="2839662"/>
    <lineage>
        <taxon>Bacteria</taxon>
        <taxon>Bacillati</taxon>
        <taxon>Cyanobacteriota</taxon>
        <taxon>Cyanophyceae</taxon>
        <taxon>Oculatellales</taxon>
        <taxon>Oculatellaceae</taxon>
        <taxon>Pegethrix</taxon>
    </lineage>
</organism>
<dbReference type="Gene3D" id="3.40.50.2000">
    <property type="entry name" value="Glycogen Phosphorylase B"/>
    <property type="match status" value="1"/>
</dbReference>
<keyword evidence="1" id="KW-0328">Glycosyltransferase</keyword>
<keyword evidence="1" id="KW-0808">Transferase</keyword>
<accession>A0A951U681</accession>
<dbReference type="PANTHER" id="PTHR12526">
    <property type="entry name" value="GLYCOSYLTRANSFERASE"/>
    <property type="match status" value="1"/>
</dbReference>
<comment type="caution">
    <text evidence="1">The sequence shown here is derived from an EMBL/GenBank/DDBJ whole genome shotgun (WGS) entry which is preliminary data.</text>
</comment>
<dbReference type="EMBL" id="JAHHHV010000078">
    <property type="protein sequence ID" value="MBW4467563.1"/>
    <property type="molecule type" value="Genomic_DNA"/>
</dbReference>
<dbReference type="AlphaFoldDB" id="A0A951U681"/>
<name>A0A951U681_9CYAN</name>
<dbReference type="GO" id="GO:0016757">
    <property type="term" value="F:glycosyltransferase activity"/>
    <property type="evidence" value="ECO:0007669"/>
    <property type="project" value="UniProtKB-KW"/>
</dbReference>
<gene>
    <name evidence="1" type="ORF">KME07_19220</name>
</gene>
<dbReference type="EC" id="2.4.-.-" evidence="1"/>
<dbReference type="Pfam" id="PF13692">
    <property type="entry name" value="Glyco_trans_1_4"/>
    <property type="match status" value="1"/>
</dbReference>
<dbReference type="Proteomes" id="UP000707356">
    <property type="component" value="Unassembled WGS sequence"/>
</dbReference>
<sequence>MNIKLPEQIAPNSLKSESSPRILLFDLDYRGHHPGYLQHLIQYWLTQNLPGRLDVLVSRQFIEKHAGIVALAESDARVQFVAISAEEQQQLVESADLEHSFWRRIQRAFQEWRLLQKYTRRLNSSYCLIMYLDTLLLRFGLQFCLQFGLRFGLGSSSRLSCAFSCIYFRPVFHYEQFPNYQPTIKERLWQARDRFCLTQLLRCPDLQQLFCLDPLAVEAMNQLAPHLNGLAPGKARHLPDPVQATATLDQDAASLRAKLGVEPERQVFLLFGMLSQRKGVYQLLAAIEQIAPALCQRLCFLLIGPTDDPHLSAQVAQISMFRPVQIICQHNFLPDHEIQPYFELADVVLAPYQRHIGMSAILVRAAAAQTPVLSSDFGLMGEMTRRHQLGLAVDSADSEQLAAAIQVAMTQQLGDPQRMAEFAAENQPELFTDTIFQHIFRYLSTPV</sequence>
<dbReference type="SUPFAM" id="SSF53756">
    <property type="entry name" value="UDP-Glycosyltransferase/glycogen phosphorylase"/>
    <property type="match status" value="1"/>
</dbReference>
<reference evidence="1" key="1">
    <citation type="submission" date="2021-05" db="EMBL/GenBank/DDBJ databases">
        <authorList>
            <person name="Pietrasiak N."/>
            <person name="Ward R."/>
            <person name="Stajich J.E."/>
            <person name="Kurbessoian T."/>
        </authorList>
    </citation>
    <scope>NUCLEOTIDE SEQUENCE</scope>
    <source>
        <strain evidence="1">GSE-TBD4-15B</strain>
    </source>
</reference>